<sequence>MSVLSIAQASSGPDRIPLPSFIDTIVIMTNTSTRTANEATMIRLSFPALLAAICLPITVAAEVALPVEIVTVHASPRTIDYRLFGKIEAADSFPGAFRASGRIVEITVETGDHVPAGTVIARLDATQAEAAVAGAQAGLAATDALLRQAEQARDRAENLLERGVGTQSQLDAAEEAFLAAQAGRRQAEARLATTMQALEDTVIRATTDLIVLDKLAQPGEIVGPGQEVLTLAADGLLEVLFLSPDVAGLDAMRGLAVELEPDTGAPVKTKITEISPVLSASGTVEVRAEIPPGTLPGMTTGDTVDGHVRRETAPVHTVPWTALSATRDGPAVWTVDPDTMAVHLKPITIEGYDDASIAISDGLSNGMLVVGSGSQALYDGMIVTQAGKSQ</sequence>
<dbReference type="Gene3D" id="1.10.287.470">
    <property type="entry name" value="Helix hairpin bin"/>
    <property type="match status" value="1"/>
</dbReference>
<dbReference type="NCBIfam" id="TIGR01730">
    <property type="entry name" value="RND_mfp"/>
    <property type="match status" value="1"/>
</dbReference>
<dbReference type="Proteomes" id="UP001195941">
    <property type="component" value="Unassembled WGS sequence"/>
</dbReference>
<name>A0ABS5HW58_9RHOB</name>
<evidence type="ECO:0000256" key="1">
    <source>
        <dbReference type="ARBA" id="ARBA00009477"/>
    </source>
</evidence>
<accession>A0ABS5HW58</accession>
<keyword evidence="3" id="KW-1185">Reference proteome</keyword>
<dbReference type="InterPro" id="IPR006143">
    <property type="entry name" value="RND_pump_MFP"/>
</dbReference>
<protein>
    <submittedName>
        <fullName evidence="2">Efflux RND transporter periplasmic adaptor subunit</fullName>
    </submittedName>
</protein>
<dbReference type="RefSeq" id="WP_212702832.1">
    <property type="nucleotide sequence ID" value="NZ_JADMKU010000024.1"/>
</dbReference>
<dbReference type="PANTHER" id="PTHR30469:SF38">
    <property type="entry name" value="HLYD FAMILY SECRETION PROTEIN"/>
    <property type="match status" value="1"/>
</dbReference>
<dbReference type="PANTHER" id="PTHR30469">
    <property type="entry name" value="MULTIDRUG RESISTANCE PROTEIN MDTA"/>
    <property type="match status" value="1"/>
</dbReference>
<comment type="similarity">
    <text evidence="1">Belongs to the membrane fusion protein (MFP) (TC 8.A.1) family.</text>
</comment>
<dbReference type="Gene3D" id="2.40.30.170">
    <property type="match status" value="1"/>
</dbReference>
<gene>
    <name evidence="2" type="ORF">IT775_18995</name>
</gene>
<dbReference type="Gene3D" id="2.40.420.20">
    <property type="match status" value="1"/>
</dbReference>
<evidence type="ECO:0000313" key="3">
    <source>
        <dbReference type="Proteomes" id="UP001195941"/>
    </source>
</evidence>
<comment type="caution">
    <text evidence="2">The sequence shown here is derived from an EMBL/GenBank/DDBJ whole genome shotgun (WGS) entry which is preliminary data.</text>
</comment>
<reference evidence="2 3" key="1">
    <citation type="journal article" date="2021" name="Arch. Microbiol.">
        <title>Thalassobius aquimarinus sp. nov., isolated from the Sea of Japan seashore.</title>
        <authorList>
            <person name="Kurilenko V.V."/>
            <person name="Romanenko L.A."/>
            <person name="Chernysheva N.Y."/>
            <person name="Velansky P.V."/>
            <person name="Tekutyeva L.A."/>
            <person name="Isaeva M.P."/>
            <person name="Mikhailov V.V."/>
        </authorList>
    </citation>
    <scope>NUCLEOTIDE SEQUENCE [LARGE SCALE GENOMIC DNA]</scope>
    <source>
        <strain evidence="2 3">KMM 8518</strain>
    </source>
</reference>
<proteinExistence type="inferred from homology"/>
<dbReference type="SUPFAM" id="SSF111369">
    <property type="entry name" value="HlyD-like secretion proteins"/>
    <property type="match status" value="1"/>
</dbReference>
<dbReference type="EMBL" id="JADMKU010000024">
    <property type="protein sequence ID" value="MBR9653211.1"/>
    <property type="molecule type" value="Genomic_DNA"/>
</dbReference>
<organism evidence="2 3">
    <name type="scientific">Thalassovita aquimarina</name>
    <dbReference type="NCBI Taxonomy" id="2785917"/>
    <lineage>
        <taxon>Bacteria</taxon>
        <taxon>Pseudomonadati</taxon>
        <taxon>Pseudomonadota</taxon>
        <taxon>Alphaproteobacteria</taxon>
        <taxon>Rhodobacterales</taxon>
        <taxon>Roseobacteraceae</taxon>
        <taxon>Thalassovita</taxon>
    </lineage>
</organism>
<evidence type="ECO:0000313" key="2">
    <source>
        <dbReference type="EMBL" id="MBR9653211.1"/>
    </source>
</evidence>
<dbReference type="Gene3D" id="2.40.50.100">
    <property type="match status" value="1"/>
</dbReference>